<keyword evidence="2" id="KW-0472">Membrane</keyword>
<feature type="region of interest" description="Disordered" evidence="1">
    <location>
        <begin position="1"/>
        <end position="20"/>
    </location>
</feature>
<organism evidence="3 4">
    <name type="scientific">Mesonia hippocampi</name>
    <dbReference type="NCBI Taxonomy" id="1628250"/>
    <lineage>
        <taxon>Bacteria</taxon>
        <taxon>Pseudomonadati</taxon>
        <taxon>Bacteroidota</taxon>
        <taxon>Flavobacteriia</taxon>
        <taxon>Flavobacteriales</taxon>
        <taxon>Flavobacteriaceae</taxon>
        <taxon>Mesonia</taxon>
    </lineage>
</organism>
<proteinExistence type="predicted"/>
<dbReference type="AlphaFoldDB" id="A0A840ELM0"/>
<dbReference type="Proteomes" id="UP000553034">
    <property type="component" value="Unassembled WGS sequence"/>
</dbReference>
<protein>
    <submittedName>
        <fullName evidence="3">Uncharacterized protein</fullName>
    </submittedName>
</protein>
<evidence type="ECO:0000256" key="1">
    <source>
        <dbReference type="SAM" id="MobiDB-lite"/>
    </source>
</evidence>
<keyword evidence="2" id="KW-1133">Transmembrane helix</keyword>
<dbReference type="EMBL" id="JACIFO010000001">
    <property type="protein sequence ID" value="MBB4117880.1"/>
    <property type="molecule type" value="Genomic_DNA"/>
</dbReference>
<reference evidence="3 4" key="1">
    <citation type="submission" date="2020-08" db="EMBL/GenBank/DDBJ databases">
        <title>Genomic Encyclopedia of Type Strains, Phase IV (KMG-IV): sequencing the most valuable type-strain genomes for metagenomic binning, comparative biology and taxonomic classification.</title>
        <authorList>
            <person name="Goeker M."/>
        </authorList>
    </citation>
    <scope>NUCLEOTIDE SEQUENCE [LARGE SCALE GENOMIC DNA]</scope>
    <source>
        <strain evidence="3 4">DSM 29568</strain>
    </source>
</reference>
<evidence type="ECO:0000313" key="4">
    <source>
        <dbReference type="Proteomes" id="UP000553034"/>
    </source>
</evidence>
<accession>A0A840ELM0</accession>
<feature type="compositionally biased region" description="Acidic residues" evidence="1">
    <location>
        <begin position="1"/>
        <end position="10"/>
    </location>
</feature>
<evidence type="ECO:0000313" key="3">
    <source>
        <dbReference type="EMBL" id="MBB4117880.1"/>
    </source>
</evidence>
<evidence type="ECO:0000256" key="2">
    <source>
        <dbReference type="SAM" id="Phobius"/>
    </source>
</evidence>
<keyword evidence="2" id="KW-0812">Transmembrane</keyword>
<sequence length="43" mass="4848">MKHDPEWDDDPYIKGSPDPNPSGAFICVVMLILFAIVAWLKCN</sequence>
<feature type="transmembrane region" description="Helical" evidence="2">
    <location>
        <begin position="20"/>
        <end position="40"/>
    </location>
</feature>
<name>A0A840ELM0_9FLAO</name>
<keyword evidence="4" id="KW-1185">Reference proteome</keyword>
<gene>
    <name evidence="3" type="ORF">GGR32_000152</name>
</gene>
<comment type="caution">
    <text evidence="3">The sequence shown here is derived from an EMBL/GenBank/DDBJ whole genome shotgun (WGS) entry which is preliminary data.</text>
</comment>